<feature type="transmembrane region" description="Helical" evidence="1">
    <location>
        <begin position="78"/>
        <end position="97"/>
    </location>
</feature>
<evidence type="ECO:0000313" key="3">
    <source>
        <dbReference type="Proteomes" id="UP000216984"/>
    </source>
</evidence>
<protein>
    <submittedName>
        <fullName evidence="2">Uncharacterized protein</fullName>
    </submittedName>
</protein>
<feature type="transmembrane region" description="Helical" evidence="1">
    <location>
        <begin position="36"/>
        <end position="58"/>
    </location>
</feature>
<organism evidence="2 3">
    <name type="scientific">Marinobacter vinifirmus</name>
    <dbReference type="NCBI Taxonomy" id="355591"/>
    <lineage>
        <taxon>Bacteria</taxon>
        <taxon>Pseudomonadati</taxon>
        <taxon>Pseudomonadota</taxon>
        <taxon>Gammaproteobacteria</taxon>
        <taxon>Pseudomonadales</taxon>
        <taxon>Marinobacteraceae</taxon>
        <taxon>Marinobacter</taxon>
    </lineage>
</organism>
<keyword evidence="1" id="KW-0812">Transmembrane</keyword>
<sequence length="106" mass="11857">MKFMLNRLRYPIRAEQTEIKSDTKTRAQLKLAKFELIQALACYCLSGICILSGVALLALGMTGEISLTVEHTGWTMSLINLSPGAFIFVVGIAFAWLGRYRFKHTT</sequence>
<keyword evidence="3" id="KW-1185">Reference proteome</keyword>
<accession>A0A7Z1DRJ0</accession>
<keyword evidence="1" id="KW-0472">Membrane</keyword>
<reference evidence="2 3" key="1">
    <citation type="submission" date="2017-06" db="EMBL/GenBank/DDBJ databases">
        <title>Draft genome sequence of the halophilic bacterium Marinobacter vinifirmus FB1.</title>
        <authorList>
            <person name="Stepanov V.G."/>
            <person name="Roberts D.J."/>
            <person name="Fox G.E."/>
        </authorList>
    </citation>
    <scope>NUCLEOTIDE SEQUENCE [LARGE SCALE GENOMIC DNA]</scope>
    <source>
        <strain evidence="2 3">FB1</strain>
    </source>
</reference>
<keyword evidence="1" id="KW-1133">Transmembrane helix</keyword>
<dbReference type="RefSeq" id="WP_154707673.1">
    <property type="nucleotide sequence ID" value="NZ_NEFY01000039.1"/>
</dbReference>
<evidence type="ECO:0000256" key="1">
    <source>
        <dbReference type="SAM" id="Phobius"/>
    </source>
</evidence>
<name>A0A7Z1DRJ0_9GAMM</name>
<comment type="caution">
    <text evidence="2">The sequence shown here is derived from an EMBL/GenBank/DDBJ whole genome shotgun (WGS) entry which is preliminary data.</text>
</comment>
<dbReference type="EMBL" id="NEFY01000039">
    <property type="protein sequence ID" value="OZC34548.1"/>
    <property type="molecule type" value="Genomic_DNA"/>
</dbReference>
<dbReference type="Proteomes" id="UP000216984">
    <property type="component" value="Unassembled WGS sequence"/>
</dbReference>
<proteinExistence type="predicted"/>
<dbReference type="AlphaFoldDB" id="A0A7Z1DRJ0"/>
<evidence type="ECO:0000313" key="2">
    <source>
        <dbReference type="EMBL" id="OZC34548.1"/>
    </source>
</evidence>
<gene>
    <name evidence="2" type="ORF">B9Q17_05905</name>
</gene>